<dbReference type="InterPro" id="IPR037185">
    <property type="entry name" value="EmrE-like"/>
</dbReference>
<feature type="transmembrane region" description="Helical" evidence="6">
    <location>
        <begin position="33"/>
        <end position="54"/>
    </location>
</feature>
<feature type="domain" description="EamA" evidence="7">
    <location>
        <begin position="31"/>
        <end position="169"/>
    </location>
</feature>
<proteinExistence type="inferred from homology"/>
<keyword evidence="4 6" id="KW-1133">Transmembrane helix</keyword>
<feature type="transmembrane region" description="Helical" evidence="6">
    <location>
        <begin position="153"/>
        <end position="170"/>
    </location>
</feature>
<dbReference type="GO" id="GO:0016020">
    <property type="term" value="C:membrane"/>
    <property type="evidence" value="ECO:0007669"/>
    <property type="project" value="UniProtKB-SubCell"/>
</dbReference>
<feature type="transmembrane region" description="Helical" evidence="6">
    <location>
        <begin position="66"/>
        <end position="83"/>
    </location>
</feature>
<feature type="domain" description="EamA" evidence="7">
    <location>
        <begin position="182"/>
        <end position="318"/>
    </location>
</feature>
<dbReference type="SUPFAM" id="SSF103481">
    <property type="entry name" value="Multidrug resistance efflux transporter EmrE"/>
    <property type="match status" value="2"/>
</dbReference>
<dbReference type="InterPro" id="IPR050638">
    <property type="entry name" value="AA-Vitamin_Transporters"/>
</dbReference>
<comment type="subcellular location">
    <subcellularLocation>
        <location evidence="1">Membrane</location>
        <topology evidence="1">Multi-pass membrane protein</topology>
    </subcellularLocation>
</comment>
<dbReference type="Proteomes" id="UP000095210">
    <property type="component" value="Chromosome"/>
</dbReference>
<dbReference type="AlphaFoldDB" id="A0AAC9HST8"/>
<dbReference type="InterPro" id="IPR000620">
    <property type="entry name" value="EamA_dom"/>
</dbReference>
<name>A0AAC9HST8_9PSEU</name>
<keyword evidence="9" id="KW-1185">Reference proteome</keyword>
<comment type="similarity">
    <text evidence="2">Belongs to the EamA transporter family.</text>
</comment>
<feature type="transmembrane region" description="Helical" evidence="6">
    <location>
        <begin position="243"/>
        <end position="265"/>
    </location>
</feature>
<feature type="transmembrane region" description="Helical" evidence="6">
    <location>
        <begin position="303"/>
        <end position="321"/>
    </location>
</feature>
<feature type="transmembrane region" description="Helical" evidence="6">
    <location>
        <begin position="119"/>
        <end position="141"/>
    </location>
</feature>
<accession>A0AAC9HST8</accession>
<evidence type="ECO:0000313" key="8">
    <source>
        <dbReference type="EMBL" id="AOS64793.1"/>
    </source>
</evidence>
<evidence type="ECO:0000256" key="1">
    <source>
        <dbReference type="ARBA" id="ARBA00004141"/>
    </source>
</evidence>
<feature type="transmembrane region" description="Helical" evidence="6">
    <location>
        <begin position="277"/>
        <end position="297"/>
    </location>
</feature>
<dbReference type="PANTHER" id="PTHR32322:SF2">
    <property type="entry name" value="EAMA DOMAIN-CONTAINING PROTEIN"/>
    <property type="match status" value="1"/>
</dbReference>
<evidence type="ECO:0000256" key="6">
    <source>
        <dbReference type="SAM" id="Phobius"/>
    </source>
</evidence>
<organism evidence="8 9">
    <name type="scientific">Actinoalloteichus hymeniacidonis</name>
    <dbReference type="NCBI Taxonomy" id="340345"/>
    <lineage>
        <taxon>Bacteria</taxon>
        <taxon>Bacillati</taxon>
        <taxon>Actinomycetota</taxon>
        <taxon>Actinomycetes</taxon>
        <taxon>Pseudonocardiales</taxon>
        <taxon>Pseudonocardiaceae</taxon>
        <taxon>Actinoalloteichus</taxon>
    </lineage>
</organism>
<keyword evidence="3 6" id="KW-0812">Transmembrane</keyword>
<dbReference type="KEGG" id="ahm:TL08_20010"/>
<evidence type="ECO:0000256" key="5">
    <source>
        <dbReference type="ARBA" id="ARBA00023136"/>
    </source>
</evidence>
<sequence length="338" mass="33676">MPAFIGVTTGDRVSGKSYQSMASSPVVSHRRGLVYIAITATAWGTGGAAAAMLYPISGLGAVSVSFWRFLGGAVLLGLAWPFLRRGAGLWKQFTAAPVRLVVTGVGLAVYQTAYFAAVGAAGVAVATVVTLGSGPVLIAIGSRIWMGERLGRAGAVIMATSLTGLVLLVFGGEATSGADSVLGIGMALLSAFGYAGTTLLNRAMSSAQDANPIGNAVIGFVVGSLCLLPLALAAGILPGPEDLGLTVVLLVYLGVGPSALAYALFFLGLTSVKANTAAVIALVEPLAAAVIGVALLHERLSPTAIAGGLLLLGAVVVLAVGSKPAEVSLPPPTEKPSG</sequence>
<evidence type="ECO:0000256" key="2">
    <source>
        <dbReference type="ARBA" id="ARBA00007362"/>
    </source>
</evidence>
<evidence type="ECO:0000313" key="9">
    <source>
        <dbReference type="Proteomes" id="UP000095210"/>
    </source>
</evidence>
<feature type="transmembrane region" description="Helical" evidence="6">
    <location>
        <begin position="182"/>
        <end position="201"/>
    </location>
</feature>
<dbReference type="PANTHER" id="PTHR32322">
    <property type="entry name" value="INNER MEMBRANE TRANSPORTER"/>
    <property type="match status" value="1"/>
</dbReference>
<evidence type="ECO:0000256" key="3">
    <source>
        <dbReference type="ARBA" id="ARBA00022692"/>
    </source>
</evidence>
<protein>
    <submittedName>
        <fullName evidence="8">Permease, DMT superfamily</fullName>
    </submittedName>
</protein>
<evidence type="ECO:0000259" key="7">
    <source>
        <dbReference type="Pfam" id="PF00892"/>
    </source>
</evidence>
<dbReference type="Pfam" id="PF00892">
    <property type="entry name" value="EamA"/>
    <property type="match status" value="2"/>
</dbReference>
<feature type="transmembrane region" description="Helical" evidence="6">
    <location>
        <begin position="213"/>
        <end position="237"/>
    </location>
</feature>
<reference evidence="9" key="1">
    <citation type="submission" date="2016-03" db="EMBL/GenBank/DDBJ databases">
        <title>Complete genome sequence of the type strain Actinoalloteichus hymeniacidonis DSM 45092.</title>
        <authorList>
            <person name="Schaffert L."/>
            <person name="Albersmeier A."/>
            <person name="Winkler A."/>
            <person name="Kalinowski J."/>
            <person name="Zotchev S."/>
            <person name="Ruckert C."/>
        </authorList>
    </citation>
    <scope>NUCLEOTIDE SEQUENCE [LARGE SCALE GENOMIC DNA]</scope>
    <source>
        <strain evidence="9">HPA177(T) (DSM 45092(T))</strain>
    </source>
</reference>
<feature type="transmembrane region" description="Helical" evidence="6">
    <location>
        <begin position="95"/>
        <end position="113"/>
    </location>
</feature>
<dbReference type="EMBL" id="CP014859">
    <property type="protein sequence ID" value="AOS64793.1"/>
    <property type="molecule type" value="Genomic_DNA"/>
</dbReference>
<evidence type="ECO:0000256" key="4">
    <source>
        <dbReference type="ARBA" id="ARBA00022989"/>
    </source>
</evidence>
<gene>
    <name evidence="8" type="ORF">TL08_20010</name>
</gene>
<keyword evidence="5 6" id="KW-0472">Membrane</keyword>